<dbReference type="EMBL" id="JAMXQU010000004">
    <property type="protein sequence ID" value="MCO6159862.1"/>
    <property type="molecule type" value="Genomic_DNA"/>
</dbReference>
<dbReference type="Pfam" id="PF13704">
    <property type="entry name" value="Glyco_tranf_2_4"/>
    <property type="match status" value="1"/>
</dbReference>
<accession>A0ABT1CG64</accession>
<reference evidence="1 2" key="1">
    <citation type="submission" date="2022-06" db="EMBL/GenBank/DDBJ databases">
        <title>Whole-genome of Asaia lannensis strain LMG 27011T.</title>
        <authorList>
            <person name="Sombolestani A."/>
        </authorList>
    </citation>
    <scope>NUCLEOTIDE SEQUENCE [LARGE SCALE GENOMIC DNA]</scope>
    <source>
        <strain evidence="1 2">NBRC 102526</strain>
    </source>
</reference>
<comment type="caution">
    <text evidence="1">The sequence shown here is derived from an EMBL/GenBank/DDBJ whole genome shotgun (WGS) entry which is preliminary data.</text>
</comment>
<keyword evidence="2" id="KW-1185">Reference proteome</keyword>
<sequence>MMQRDEGAMLMAWLSYYGRLFGFEHLTVFDNGSCDPLTLHLLAQAELCGVTVRRDRRHMDDFHAKGLHFAEQIRAWDREGEYDFALPVDCDEFIAVVDDDGLSTSASRIMSEFDRLRGEKRALRIGTSLFNLPSRPGWFAVDTHFIKGFLPARSIATMDNGHHNPTSSLASGFALSRFTYLHWHNRDFAQMQQRARLKLSSPLLDPDDRPSLLRYASTPNLPGRHLVDLLLEDEAHYLTRYDGMLQAYMPWASSPSAVPIHVENGPVLLRDARGAKPWSSANYLGAQGDIGSWSLGPLLHYFLHGWAEGRRF</sequence>
<dbReference type="Proteomes" id="UP001523401">
    <property type="component" value="Unassembled WGS sequence"/>
</dbReference>
<evidence type="ECO:0000313" key="2">
    <source>
        <dbReference type="Proteomes" id="UP001523401"/>
    </source>
</evidence>
<proteinExistence type="predicted"/>
<gene>
    <name evidence="1" type="ORF">NF685_07475</name>
</gene>
<name>A0ABT1CG64_9PROT</name>
<organism evidence="1 2">
    <name type="scientific">Asaia lannensis NBRC 102526</name>
    <dbReference type="NCBI Taxonomy" id="1307926"/>
    <lineage>
        <taxon>Bacteria</taxon>
        <taxon>Pseudomonadati</taxon>
        <taxon>Pseudomonadota</taxon>
        <taxon>Alphaproteobacteria</taxon>
        <taxon>Acetobacterales</taxon>
        <taxon>Acetobacteraceae</taxon>
        <taxon>Asaia</taxon>
    </lineage>
</organism>
<evidence type="ECO:0000313" key="1">
    <source>
        <dbReference type="EMBL" id="MCO6159862.1"/>
    </source>
</evidence>
<dbReference type="RefSeq" id="WP_252849176.1">
    <property type="nucleotide sequence ID" value="NZ_BAPW01000010.1"/>
</dbReference>
<protein>
    <submittedName>
        <fullName evidence="1">Glycosyltransferase family 2 protein</fullName>
    </submittedName>
</protein>